<dbReference type="Proteomes" id="UP000584642">
    <property type="component" value="Unassembled WGS sequence"/>
</dbReference>
<accession>A0ABX2THI6</accession>
<proteinExistence type="predicted"/>
<organism evidence="1 2">
    <name type="scientific">Azospirillum oleiclasticum</name>
    <dbReference type="NCBI Taxonomy" id="2735135"/>
    <lineage>
        <taxon>Bacteria</taxon>
        <taxon>Pseudomonadati</taxon>
        <taxon>Pseudomonadota</taxon>
        <taxon>Alphaproteobacteria</taxon>
        <taxon>Rhodospirillales</taxon>
        <taxon>Azospirillaceae</taxon>
        <taxon>Azospirillum</taxon>
    </lineage>
</organism>
<comment type="caution">
    <text evidence="1">The sequence shown here is derived from an EMBL/GenBank/DDBJ whole genome shotgun (WGS) entry which is preliminary data.</text>
</comment>
<evidence type="ECO:0000313" key="2">
    <source>
        <dbReference type="Proteomes" id="UP000584642"/>
    </source>
</evidence>
<dbReference type="SUPFAM" id="SSF52540">
    <property type="entry name" value="P-loop containing nucleoside triphosphate hydrolases"/>
    <property type="match status" value="1"/>
</dbReference>
<dbReference type="InterPro" id="IPR027417">
    <property type="entry name" value="P-loop_NTPase"/>
</dbReference>
<name>A0ABX2THI6_9PROT</name>
<dbReference type="EMBL" id="JABFDB010000019">
    <property type="protein sequence ID" value="NYZ22628.1"/>
    <property type="molecule type" value="Genomic_DNA"/>
</dbReference>
<reference evidence="1 2" key="1">
    <citation type="submission" date="2020-05" db="EMBL/GenBank/DDBJ databases">
        <title>Azospirillum oleiclasticum sp. nov, a nitrogen-fixing and heavy crude oil-emulsifying bacterium isolated from the crude oil of Yumen Oilfield.</title>
        <authorList>
            <person name="Wu D."/>
            <person name="Cai M."/>
            <person name="Zhang X."/>
        </authorList>
    </citation>
    <scope>NUCLEOTIDE SEQUENCE [LARGE SCALE GENOMIC DNA]</scope>
    <source>
        <strain evidence="1 2">ROY-1-1-2</strain>
    </source>
</reference>
<protein>
    <submittedName>
        <fullName evidence="1">Sulfotransferase family 2 domain-containing protein</fullName>
    </submittedName>
</protein>
<gene>
    <name evidence="1" type="ORF">HND93_23200</name>
</gene>
<sequence>MHPTATDGRLLDAFVRHVCPPMIDEPHRLGLIWAPKSASAITALWFFAATGRVDAARAADTWPHDERIRQFHDAGGFHAHARVLGQPDFRWIRVIRDPYRRAVSMYRHALNYGNLDQRIGAFLARPFQPGHGFSFMEMLGYIADEDPQRLDPHFAPQWHPVEGMVTVDRVINADREDIVAALSSLEETYGLARTDLGALAARNSQLVDHVAKVDRHIHDAHVRAFPRAGHFDGWPDFASFINPDSAAMVERIHRIDFEAYRAYL</sequence>
<dbReference type="RefSeq" id="WP_180284391.1">
    <property type="nucleotide sequence ID" value="NZ_JABFDB010000019.1"/>
</dbReference>
<keyword evidence="2" id="KW-1185">Reference proteome</keyword>
<evidence type="ECO:0000313" key="1">
    <source>
        <dbReference type="EMBL" id="NYZ22628.1"/>
    </source>
</evidence>